<dbReference type="eggNOG" id="ENOG502S6PG">
    <property type="taxonomic scope" value="Eukaryota"/>
</dbReference>
<dbReference type="GO" id="GO:0005829">
    <property type="term" value="C:cytosol"/>
    <property type="evidence" value="ECO:0000318"/>
    <property type="project" value="GO_Central"/>
</dbReference>
<dbReference type="GO" id="GO:0000776">
    <property type="term" value="C:kinetochore"/>
    <property type="evidence" value="ECO:0000318"/>
    <property type="project" value="GO_Central"/>
</dbReference>
<reference evidence="2" key="2">
    <citation type="submission" date="2025-08" db="UniProtKB">
        <authorList>
            <consortium name="Ensembl"/>
        </authorList>
    </citation>
    <scope>IDENTIFICATION</scope>
</reference>
<dbReference type="GO" id="GO:0007094">
    <property type="term" value="P:mitotic spindle assembly checkpoint signaling"/>
    <property type="evidence" value="ECO:0000318"/>
    <property type="project" value="GO_Central"/>
</dbReference>
<dbReference type="KEGG" id="acs:100554279"/>
<dbReference type="PANTHER" id="PTHR31504">
    <property type="entry name" value="ZW10 INTERACTOR ZWINT"/>
    <property type="match status" value="1"/>
</dbReference>
<evidence type="ECO:0008006" key="4">
    <source>
        <dbReference type="Google" id="ProtNLM"/>
    </source>
</evidence>
<dbReference type="GO" id="GO:0016604">
    <property type="term" value="C:nuclear body"/>
    <property type="evidence" value="ECO:0000318"/>
    <property type="project" value="GO_Central"/>
</dbReference>
<reference evidence="2 3" key="1">
    <citation type="submission" date="2009-12" db="EMBL/GenBank/DDBJ databases">
        <title>The Genome Sequence of Anolis carolinensis (Green Anole Lizard).</title>
        <authorList>
            <consortium name="The Genome Sequencing Platform"/>
            <person name="Di Palma F."/>
            <person name="Alfoldi J."/>
            <person name="Heiman D."/>
            <person name="Young S."/>
            <person name="Grabherr M."/>
            <person name="Johnson J."/>
            <person name="Lander E.S."/>
            <person name="Lindblad-Toh K."/>
        </authorList>
    </citation>
    <scope>NUCLEOTIDE SEQUENCE [LARGE SCALE GENOMIC DNA]</scope>
    <source>
        <strain evidence="2 3">JBL SC #1</strain>
    </source>
</reference>
<dbReference type="Ensembl" id="ENSACAT00000006383.4">
    <property type="protein sequence ID" value="ENSACAP00000006244.4"/>
    <property type="gene ID" value="ENSACAG00000006403.4"/>
</dbReference>
<gene>
    <name evidence="2" type="primary">LOC100554279</name>
</gene>
<keyword evidence="1" id="KW-0175">Coiled coil</keyword>
<sequence length="411" mass="46514">MGDLLAAEVGVGQKMAAEARAGELLAQMKDVLTSEGQSKEEAETQIPARVLAEHAVNTRKTHKLMYTQLQVMKFLLDFLDSAPCIQEDSNAAVRKEMIEAKQQWKALKAEYQQQVELIKGAVPPLLAKLKEGEKRSQLLESALQRYQAKKQEMEDKAKIARSKHQKAQQKILCEQQQQLERRVAELQEKLQKHRQELQSLQGIVEEQEGQVCAWREKLQRMLDLQSHLEILRGVKLISVSETDLEIELTSPSEPKTSDPHHLKVHLHWADDGTVTLQTDNPFFSASDLPVGTASTIRGVVLELQHNFFQQAQLLSEIELLQNCFAIDWQQEKRLLHYLKPSSTCSLYVEPGYAANGEVRLISVKSQHGTVDVTSYRPPQEKPSLMNWLVYLSTVDFSAPFLAQKADDVCSS</sequence>
<reference evidence="2" key="3">
    <citation type="submission" date="2025-09" db="UniProtKB">
        <authorList>
            <consortium name="Ensembl"/>
        </authorList>
    </citation>
    <scope>IDENTIFICATION</scope>
</reference>
<dbReference type="InterPro" id="IPR029092">
    <property type="entry name" value="Zwint-1"/>
</dbReference>
<dbReference type="InParanoid" id="G1KFB5"/>
<keyword evidence="3" id="KW-1185">Reference proteome</keyword>
<evidence type="ECO:0000313" key="3">
    <source>
        <dbReference type="Proteomes" id="UP000001646"/>
    </source>
</evidence>
<dbReference type="GO" id="GO:0000070">
    <property type="term" value="P:mitotic sister chromatid segregation"/>
    <property type="evidence" value="ECO:0000318"/>
    <property type="project" value="GO_Central"/>
</dbReference>
<accession>G1KFB5</accession>
<proteinExistence type="predicted"/>
<feature type="coiled-coil region" evidence="1">
    <location>
        <begin position="90"/>
        <end position="210"/>
    </location>
</feature>
<dbReference type="OrthoDB" id="9893446at2759"/>
<name>G1KFB5_ANOCA</name>
<organism evidence="2 3">
    <name type="scientific">Anolis carolinensis</name>
    <name type="common">Green anole</name>
    <name type="synonym">American chameleon</name>
    <dbReference type="NCBI Taxonomy" id="28377"/>
    <lineage>
        <taxon>Eukaryota</taxon>
        <taxon>Metazoa</taxon>
        <taxon>Chordata</taxon>
        <taxon>Craniata</taxon>
        <taxon>Vertebrata</taxon>
        <taxon>Euteleostomi</taxon>
        <taxon>Lepidosauria</taxon>
        <taxon>Squamata</taxon>
        <taxon>Bifurcata</taxon>
        <taxon>Unidentata</taxon>
        <taxon>Episquamata</taxon>
        <taxon>Toxicofera</taxon>
        <taxon>Iguania</taxon>
        <taxon>Dactyloidae</taxon>
        <taxon>Anolis</taxon>
    </lineage>
</organism>
<dbReference type="GeneTree" id="ENSGT00390000017639"/>
<dbReference type="Proteomes" id="UP000001646">
    <property type="component" value="Chromosome 2"/>
</dbReference>
<dbReference type="PANTHER" id="PTHR31504:SF1">
    <property type="entry name" value="ZW10 INTERACTOR"/>
    <property type="match status" value="1"/>
</dbReference>
<evidence type="ECO:0000256" key="1">
    <source>
        <dbReference type="SAM" id="Coils"/>
    </source>
</evidence>
<dbReference type="HOGENOM" id="CLU_1307295_0_0_1"/>
<dbReference type="GeneID" id="100554279"/>
<dbReference type="STRING" id="28377.ENSACAP00000006244"/>
<dbReference type="AlphaFoldDB" id="G1KFB5"/>
<dbReference type="Pfam" id="PF15556">
    <property type="entry name" value="Zwint"/>
    <property type="match status" value="1"/>
</dbReference>
<protein>
    <recommendedName>
        <fullName evidence="4">ZW10 interacting kinetochore protein</fullName>
    </recommendedName>
</protein>
<dbReference type="Bgee" id="ENSACAG00000006403">
    <property type="expression patterns" value="Expressed in dewlap and 7 other cell types or tissues"/>
</dbReference>
<evidence type="ECO:0000313" key="2">
    <source>
        <dbReference type="Ensembl" id="ENSACAP00000006244.4"/>
    </source>
</evidence>
<dbReference type="GO" id="GO:0051649">
    <property type="term" value="P:establishment of localization in cell"/>
    <property type="evidence" value="ECO:0000318"/>
    <property type="project" value="GO_Central"/>
</dbReference>
<dbReference type="GO" id="GO:0030425">
    <property type="term" value="C:dendrite"/>
    <property type="evidence" value="ECO:0000318"/>
    <property type="project" value="GO_Central"/>
</dbReference>